<dbReference type="GO" id="GO:0017000">
    <property type="term" value="P:antibiotic biosynthetic process"/>
    <property type="evidence" value="ECO:0007669"/>
    <property type="project" value="UniProtKB-ARBA"/>
</dbReference>
<evidence type="ECO:0000313" key="6">
    <source>
        <dbReference type="Proteomes" id="UP001154252"/>
    </source>
</evidence>
<dbReference type="SUPFAM" id="SSF53474">
    <property type="entry name" value="alpha/beta-Hydrolases"/>
    <property type="match status" value="1"/>
</dbReference>
<dbReference type="OrthoDB" id="408631at2759"/>
<comment type="caution">
    <text evidence="5">The sequence shown here is derived from an EMBL/GenBank/DDBJ whole genome shotgun (WGS) entry which is preliminary data.</text>
</comment>
<dbReference type="GO" id="GO:0052689">
    <property type="term" value="F:carboxylic ester hydrolase activity"/>
    <property type="evidence" value="ECO:0007669"/>
    <property type="project" value="TreeGrafter"/>
</dbReference>
<keyword evidence="3" id="KW-0732">Signal</keyword>
<accession>A0A9W4KQB0</accession>
<keyword evidence="2" id="KW-0378">Hydrolase</keyword>
<proteinExistence type="inferred from homology"/>
<evidence type="ECO:0000256" key="1">
    <source>
        <dbReference type="ARBA" id="ARBA00005964"/>
    </source>
</evidence>
<evidence type="ECO:0000256" key="3">
    <source>
        <dbReference type="SAM" id="SignalP"/>
    </source>
</evidence>
<feature type="domain" description="Carboxylesterase type B" evidence="4">
    <location>
        <begin position="39"/>
        <end position="525"/>
    </location>
</feature>
<evidence type="ECO:0000256" key="2">
    <source>
        <dbReference type="ARBA" id="ARBA00022801"/>
    </source>
</evidence>
<sequence>MALTTLAIIFLSLLSACSHGSPLHKKHAIVELDNRVRIHGASASNIESFLNIRFAQDTGGSNRFAPPEPYSYPHGSVINATRPGAACPQQKVPLQGLALFDNVTHISEDCLTLRVDRPANTSSTSKLPVMAYIYGGGDSIGQIYDSIYEPGPLISNAVQQGFPVIYVAMNYRLGVFGFAASPALNATDSLNVGLLDQRLGLSWVQQHISAFGGDPDNVTIFGESDGATGVGLQITAYGGDVQKTPFKRAIMQSGSPASDLGTASNISAVRTSELIKKVNCTSSSSEAEFTCLRKLPLNILLSAAVEYEFSATGSGFDAFIPTSPSTFIPDSPSALLTTGRFARDIDIIAGWTEDDQSFFTPTTLNSTTDLVEFIYSQFPAFSERNVQRVLSLYPVTSFFGMPAKNISAQYFRASRMIRDAQDACPSLHMVQMNHKYSDEKTSNYLYVLNQTLFAPLFAEAGTPYLGVPHFSDIPYVFNLVKTRYSFLASPADLTLSTKMSSSWASFAAFGEPSRRHGTIPNWYGAMNQSSQGQYNLRVIGGPGEGAEAIGHGKNFYEELARRCDFWNSAEVLREMAV</sequence>
<gene>
    <name evidence="5" type="ORF">PEGY_LOCUS10939</name>
</gene>
<evidence type="ECO:0000259" key="4">
    <source>
        <dbReference type="Pfam" id="PF00135"/>
    </source>
</evidence>
<dbReference type="Proteomes" id="UP001154252">
    <property type="component" value="Unassembled WGS sequence"/>
</dbReference>
<dbReference type="PANTHER" id="PTHR43918:SF4">
    <property type="entry name" value="CARBOXYLIC ESTER HYDROLASE"/>
    <property type="match status" value="1"/>
</dbReference>
<dbReference type="PANTHER" id="PTHR43918">
    <property type="entry name" value="ACETYLCHOLINESTERASE"/>
    <property type="match status" value="1"/>
</dbReference>
<dbReference type="InterPro" id="IPR050654">
    <property type="entry name" value="AChE-related_enzymes"/>
</dbReference>
<protein>
    <recommendedName>
        <fullName evidence="4">Carboxylesterase type B domain-containing protein</fullName>
    </recommendedName>
</protein>
<organism evidence="5 6">
    <name type="scientific">Penicillium egyptiacum</name>
    <dbReference type="NCBI Taxonomy" id="1303716"/>
    <lineage>
        <taxon>Eukaryota</taxon>
        <taxon>Fungi</taxon>
        <taxon>Dikarya</taxon>
        <taxon>Ascomycota</taxon>
        <taxon>Pezizomycotina</taxon>
        <taxon>Eurotiomycetes</taxon>
        <taxon>Eurotiomycetidae</taxon>
        <taxon>Eurotiales</taxon>
        <taxon>Aspergillaceae</taxon>
        <taxon>Penicillium</taxon>
    </lineage>
</organism>
<dbReference type="GO" id="GO:0072330">
    <property type="term" value="P:monocarboxylic acid biosynthetic process"/>
    <property type="evidence" value="ECO:0007669"/>
    <property type="project" value="UniProtKB-ARBA"/>
</dbReference>
<keyword evidence="6" id="KW-1185">Reference proteome</keyword>
<feature type="signal peptide" evidence="3">
    <location>
        <begin position="1"/>
        <end position="20"/>
    </location>
</feature>
<dbReference type="EMBL" id="CAJVRC010000905">
    <property type="protein sequence ID" value="CAG8910136.1"/>
    <property type="molecule type" value="Genomic_DNA"/>
</dbReference>
<comment type="similarity">
    <text evidence="1">Belongs to the type-B carboxylesterase/lipase family.</text>
</comment>
<dbReference type="AlphaFoldDB" id="A0A9W4KQB0"/>
<dbReference type="Pfam" id="PF00135">
    <property type="entry name" value="COesterase"/>
    <property type="match status" value="1"/>
</dbReference>
<dbReference type="Gene3D" id="3.40.50.1820">
    <property type="entry name" value="alpha/beta hydrolase"/>
    <property type="match status" value="1"/>
</dbReference>
<feature type="chain" id="PRO_5040728580" description="Carboxylesterase type B domain-containing protein" evidence="3">
    <location>
        <begin position="21"/>
        <end position="577"/>
    </location>
</feature>
<dbReference type="InterPro" id="IPR029058">
    <property type="entry name" value="AB_hydrolase_fold"/>
</dbReference>
<evidence type="ECO:0000313" key="5">
    <source>
        <dbReference type="EMBL" id="CAG8910136.1"/>
    </source>
</evidence>
<reference evidence="5" key="1">
    <citation type="submission" date="2021-07" db="EMBL/GenBank/DDBJ databases">
        <authorList>
            <person name="Branca A.L. A."/>
        </authorList>
    </citation>
    <scope>NUCLEOTIDE SEQUENCE</scope>
</reference>
<dbReference type="InterPro" id="IPR002018">
    <property type="entry name" value="CarbesteraseB"/>
</dbReference>
<name>A0A9W4KQB0_9EURO</name>